<dbReference type="Proteomes" id="UP000821845">
    <property type="component" value="Chromosome 11"/>
</dbReference>
<dbReference type="EMBL" id="CM023491">
    <property type="protein sequence ID" value="KAH6940968.1"/>
    <property type="molecule type" value="Genomic_DNA"/>
</dbReference>
<keyword evidence="2" id="KW-1185">Reference proteome</keyword>
<accession>A0ACB7T4D1</accession>
<evidence type="ECO:0000313" key="1">
    <source>
        <dbReference type="EMBL" id="KAH6940968.1"/>
    </source>
</evidence>
<sequence length="346" mass="39211">MTENIPKNMHPVHDAGRRRCRAEATLRSHGRRDGVLFVDAAKYPKDASQQGRSILPAFSMAVLDTHNNIRFTGSTRVRTSEAAEEMAIAPAILHGTETDSLIISDAKTAIRNYRKGWISAGAARALNAKAKDFQDGTLSTKTLKWFPAHMGALNRQKPEIPENLNERAHRVARRLTHRDTLRATDTNGVFRGDPVAGEQSYMTTAIEDNKDLMVTYHEILSHFRKQRQTYPHPHQQLDRSQATDLPCLQTHTFKNPAHLHRLHPHLYPSPACPWCGYAHADMTHILWGCTSNLQLYKEDSIRPDLLEERWRTVLTSSELTDQLWAVQHARTIAERLPPSAMNHPVV</sequence>
<organism evidence="1 2">
    <name type="scientific">Hyalomma asiaticum</name>
    <name type="common">Tick</name>
    <dbReference type="NCBI Taxonomy" id="266040"/>
    <lineage>
        <taxon>Eukaryota</taxon>
        <taxon>Metazoa</taxon>
        <taxon>Ecdysozoa</taxon>
        <taxon>Arthropoda</taxon>
        <taxon>Chelicerata</taxon>
        <taxon>Arachnida</taxon>
        <taxon>Acari</taxon>
        <taxon>Parasitiformes</taxon>
        <taxon>Ixodida</taxon>
        <taxon>Ixodoidea</taxon>
        <taxon>Ixodidae</taxon>
        <taxon>Hyalomminae</taxon>
        <taxon>Hyalomma</taxon>
    </lineage>
</organism>
<protein>
    <submittedName>
        <fullName evidence="1">Uncharacterized protein</fullName>
    </submittedName>
</protein>
<reference evidence="1" key="1">
    <citation type="submission" date="2020-05" db="EMBL/GenBank/DDBJ databases">
        <title>Large-scale comparative analyses of tick genomes elucidate their genetic diversity and vector capacities.</title>
        <authorList>
            <person name="Jia N."/>
            <person name="Wang J."/>
            <person name="Shi W."/>
            <person name="Du L."/>
            <person name="Sun Y."/>
            <person name="Zhan W."/>
            <person name="Jiang J."/>
            <person name="Wang Q."/>
            <person name="Zhang B."/>
            <person name="Ji P."/>
            <person name="Sakyi L.B."/>
            <person name="Cui X."/>
            <person name="Yuan T."/>
            <person name="Jiang B."/>
            <person name="Yang W."/>
            <person name="Lam T.T.-Y."/>
            <person name="Chang Q."/>
            <person name="Ding S."/>
            <person name="Wang X."/>
            <person name="Zhu J."/>
            <person name="Ruan X."/>
            <person name="Zhao L."/>
            <person name="Wei J."/>
            <person name="Que T."/>
            <person name="Du C."/>
            <person name="Cheng J."/>
            <person name="Dai P."/>
            <person name="Han X."/>
            <person name="Huang E."/>
            <person name="Gao Y."/>
            <person name="Liu J."/>
            <person name="Shao H."/>
            <person name="Ye R."/>
            <person name="Li L."/>
            <person name="Wei W."/>
            <person name="Wang X."/>
            <person name="Wang C."/>
            <person name="Yang T."/>
            <person name="Huo Q."/>
            <person name="Li W."/>
            <person name="Guo W."/>
            <person name="Chen H."/>
            <person name="Zhou L."/>
            <person name="Ni X."/>
            <person name="Tian J."/>
            <person name="Zhou Y."/>
            <person name="Sheng Y."/>
            <person name="Liu T."/>
            <person name="Pan Y."/>
            <person name="Xia L."/>
            <person name="Li J."/>
            <person name="Zhao F."/>
            <person name="Cao W."/>
        </authorList>
    </citation>
    <scope>NUCLEOTIDE SEQUENCE</scope>
    <source>
        <strain evidence="1">Hyas-2018</strain>
    </source>
</reference>
<gene>
    <name evidence="1" type="ORF">HPB50_011409</name>
</gene>
<evidence type="ECO:0000313" key="2">
    <source>
        <dbReference type="Proteomes" id="UP000821845"/>
    </source>
</evidence>
<name>A0ACB7T4D1_HYAAI</name>
<comment type="caution">
    <text evidence="1">The sequence shown here is derived from an EMBL/GenBank/DDBJ whole genome shotgun (WGS) entry which is preliminary data.</text>
</comment>
<proteinExistence type="predicted"/>